<evidence type="ECO:0000313" key="3">
    <source>
        <dbReference type="Proteomes" id="UP001201262"/>
    </source>
</evidence>
<feature type="compositionally biased region" description="Low complexity" evidence="1">
    <location>
        <begin position="107"/>
        <end position="142"/>
    </location>
</feature>
<dbReference type="AlphaFoldDB" id="A0AAD4Q1U0"/>
<evidence type="ECO:0000256" key="1">
    <source>
        <dbReference type="SAM" id="MobiDB-lite"/>
    </source>
</evidence>
<protein>
    <submittedName>
        <fullName evidence="2">Uncharacterized protein</fullName>
    </submittedName>
</protein>
<name>A0AAD4Q1U0_9EURO</name>
<organism evidence="2 3">
    <name type="scientific">Talaromyces proteolyticus</name>
    <dbReference type="NCBI Taxonomy" id="1131652"/>
    <lineage>
        <taxon>Eukaryota</taxon>
        <taxon>Fungi</taxon>
        <taxon>Dikarya</taxon>
        <taxon>Ascomycota</taxon>
        <taxon>Pezizomycotina</taxon>
        <taxon>Eurotiomycetes</taxon>
        <taxon>Eurotiomycetidae</taxon>
        <taxon>Eurotiales</taxon>
        <taxon>Trichocomaceae</taxon>
        <taxon>Talaromyces</taxon>
        <taxon>Talaromyces sect. Bacilispori</taxon>
    </lineage>
</organism>
<dbReference type="RefSeq" id="XP_046078621.1">
    <property type="nucleotide sequence ID" value="XM_046209919.1"/>
</dbReference>
<keyword evidence="3" id="KW-1185">Reference proteome</keyword>
<comment type="caution">
    <text evidence="2">The sequence shown here is derived from an EMBL/GenBank/DDBJ whole genome shotgun (WGS) entry which is preliminary data.</text>
</comment>
<reference evidence="2" key="1">
    <citation type="submission" date="2021-12" db="EMBL/GenBank/DDBJ databases">
        <title>Convergent genome expansion in fungi linked to evolution of root-endophyte symbiosis.</title>
        <authorList>
            <consortium name="DOE Joint Genome Institute"/>
            <person name="Ke Y.-H."/>
            <person name="Bonito G."/>
            <person name="Liao H.-L."/>
            <person name="Looney B."/>
            <person name="Rojas-Flechas A."/>
            <person name="Nash J."/>
            <person name="Hameed K."/>
            <person name="Schadt C."/>
            <person name="Martin F."/>
            <person name="Crous P.W."/>
            <person name="Miettinen O."/>
            <person name="Magnuson J.K."/>
            <person name="Labbe J."/>
            <person name="Jacobson D."/>
            <person name="Doktycz M.J."/>
            <person name="Veneault-Fourrey C."/>
            <person name="Kuo A."/>
            <person name="Mondo S."/>
            <person name="Calhoun S."/>
            <person name="Riley R."/>
            <person name="Ohm R."/>
            <person name="LaButti K."/>
            <person name="Andreopoulos B."/>
            <person name="Pangilinan J."/>
            <person name="Nolan M."/>
            <person name="Tritt A."/>
            <person name="Clum A."/>
            <person name="Lipzen A."/>
            <person name="Daum C."/>
            <person name="Barry K."/>
            <person name="Grigoriev I.V."/>
            <person name="Vilgalys R."/>
        </authorList>
    </citation>
    <scope>NUCLEOTIDE SEQUENCE</scope>
    <source>
        <strain evidence="2">PMI_201</strain>
    </source>
</reference>
<dbReference type="EMBL" id="JAJTJA010000001">
    <property type="protein sequence ID" value="KAH8706000.1"/>
    <property type="molecule type" value="Genomic_DNA"/>
</dbReference>
<dbReference type="Proteomes" id="UP001201262">
    <property type="component" value="Unassembled WGS sequence"/>
</dbReference>
<dbReference type="GeneID" id="70240206"/>
<gene>
    <name evidence="2" type="ORF">BGW36DRAFT_21012</name>
</gene>
<sequence length="167" mass="18292">MQQGLPISWSLDAKDNTSGNLTIELFLDSSFFLILTPSKDGISVTDLNYTYSYTGPTYLDPQEKYNIRLYDKSGHEYKTGFFSIYDTDQFVKSTALVRTTHTQADTAFSNATPSTSSSASFSRVPSTPGSTPTPTPTSSQSTANLYYRKDRTGLFSGIIIGLMGSVI</sequence>
<proteinExistence type="predicted"/>
<evidence type="ECO:0000313" key="2">
    <source>
        <dbReference type="EMBL" id="KAH8706000.1"/>
    </source>
</evidence>
<feature type="region of interest" description="Disordered" evidence="1">
    <location>
        <begin position="107"/>
        <end position="143"/>
    </location>
</feature>
<accession>A0AAD4Q1U0</accession>